<dbReference type="EMBL" id="JASKHM010000014">
    <property type="protein sequence ID" value="MEQ4485244.1"/>
    <property type="molecule type" value="Genomic_DNA"/>
</dbReference>
<accession>A0ABV1KYU0</accession>
<protein>
    <submittedName>
        <fullName evidence="1">Uncharacterized protein</fullName>
    </submittedName>
</protein>
<organism evidence="1 2">
    <name type="scientific">Cohnella silvisoli</name>
    <dbReference type="NCBI Taxonomy" id="2873699"/>
    <lineage>
        <taxon>Bacteria</taxon>
        <taxon>Bacillati</taxon>
        <taxon>Bacillota</taxon>
        <taxon>Bacilli</taxon>
        <taxon>Bacillales</taxon>
        <taxon>Paenibacillaceae</taxon>
        <taxon>Cohnella</taxon>
    </lineage>
</organism>
<name>A0ABV1KYU0_9BACL</name>
<dbReference type="RefSeq" id="WP_232187323.1">
    <property type="nucleotide sequence ID" value="NZ_JAIOAP010000012.1"/>
</dbReference>
<reference evidence="1 2" key="1">
    <citation type="journal article" date="2023" name="Genome Announc.">
        <title>Pan-Genome Analyses of the Genus Cohnella and Proposal of the Novel Species Cohnella silvisoli sp. nov., Isolated from Forest Soil.</title>
        <authorList>
            <person name="Wang C."/>
            <person name="Mao L."/>
            <person name="Bao G."/>
            <person name="Zhu H."/>
        </authorList>
    </citation>
    <scope>NUCLEOTIDE SEQUENCE [LARGE SCALE GENOMIC DNA]</scope>
    <source>
        <strain evidence="1 2">NL03-T5-1</strain>
    </source>
</reference>
<dbReference type="Proteomes" id="UP001493487">
    <property type="component" value="Unassembled WGS sequence"/>
</dbReference>
<keyword evidence="2" id="KW-1185">Reference proteome</keyword>
<evidence type="ECO:0000313" key="1">
    <source>
        <dbReference type="EMBL" id="MEQ4485244.1"/>
    </source>
</evidence>
<evidence type="ECO:0000313" key="2">
    <source>
        <dbReference type="Proteomes" id="UP001493487"/>
    </source>
</evidence>
<comment type="caution">
    <text evidence="1">The sequence shown here is derived from an EMBL/GenBank/DDBJ whole genome shotgun (WGS) entry which is preliminary data.</text>
</comment>
<sequence length="110" mass="13259">MYRYDDDDEPYDYGFEQPDTRWTAILDDETEVNVIIQRDRRYNSELERNEWAMWYVIVTDGHTTKLPENVDESQAIEIARIMYRDRIDGDATEDARATKRAYAMERKYGF</sequence>
<proteinExistence type="predicted"/>
<gene>
    <name evidence="1" type="ORF">QJS35_22915</name>
</gene>